<dbReference type="InterPro" id="IPR038573">
    <property type="entry name" value="BrnT_sf"/>
</dbReference>
<evidence type="ECO:0008006" key="3">
    <source>
        <dbReference type="Google" id="ProtNLM"/>
    </source>
</evidence>
<dbReference type="Gene3D" id="3.10.450.530">
    <property type="entry name" value="Ribonuclease toxin, BrnT, of type II toxin-antitoxin system"/>
    <property type="match status" value="1"/>
</dbReference>
<dbReference type="InterPro" id="IPR007460">
    <property type="entry name" value="BrnT_toxin"/>
</dbReference>
<organism evidence="1 2">
    <name type="scientific">Afipia carboxidovorans (strain ATCC 49405 / DSM 1227 / KCTC 32145 / OM5)</name>
    <name type="common">Oligotropha carboxidovorans</name>
    <dbReference type="NCBI Taxonomy" id="504832"/>
    <lineage>
        <taxon>Bacteria</taxon>
        <taxon>Pseudomonadati</taxon>
        <taxon>Pseudomonadota</taxon>
        <taxon>Alphaproteobacteria</taxon>
        <taxon>Hyphomicrobiales</taxon>
        <taxon>Nitrobacteraceae</taxon>
        <taxon>Afipia</taxon>
    </lineage>
</organism>
<dbReference type="KEGG" id="ocg:OCA5_c31150"/>
<protein>
    <recommendedName>
        <fullName evidence="3">BrnT family toxin</fullName>
    </recommendedName>
</protein>
<sequence length="91" mass="10703">MEFEWDEAKSDWTRRERGFGFEEAALIFEGSVQTTLDDRRNYGEERLIAVGEVAGEVLVVVYTDRGSVRRIISARYANRKERMTWQLFAKH</sequence>
<dbReference type="eggNOG" id="COG2929">
    <property type="taxonomic scope" value="Bacteria"/>
</dbReference>
<dbReference type="HOGENOM" id="CLU_149290_2_0_5"/>
<name>F8C042_AFIC5</name>
<proteinExistence type="predicted"/>
<dbReference type="STRING" id="504832.OCA5_c31150"/>
<dbReference type="OrthoDB" id="839663at2"/>
<reference evidence="1 2" key="1">
    <citation type="journal article" date="2011" name="J. Bacteriol.">
        <title>Complete genome sequences of the chemolithoautotrophic Oligotropha carboxidovorans strains OM4 and OM5.</title>
        <authorList>
            <person name="Volland S."/>
            <person name="Rachinger M."/>
            <person name="Strittmatter A."/>
            <person name="Daniel R."/>
            <person name="Gottschalk G."/>
            <person name="Meyer O."/>
        </authorList>
    </citation>
    <scope>NUCLEOTIDE SEQUENCE [LARGE SCALE GENOMIC DNA]</scope>
    <source>
        <strain evidence="2">ATCC 49405 / DSM 1227 / KCTC 32145 / OM5</strain>
    </source>
</reference>
<accession>F8C042</accession>
<evidence type="ECO:0000313" key="2">
    <source>
        <dbReference type="Proteomes" id="UP000007730"/>
    </source>
</evidence>
<dbReference type="Proteomes" id="UP000007730">
    <property type="component" value="Chromosome"/>
</dbReference>
<dbReference type="Pfam" id="PF04365">
    <property type="entry name" value="BrnT_toxin"/>
    <property type="match status" value="1"/>
</dbReference>
<keyword evidence="2" id="KW-1185">Reference proteome</keyword>
<dbReference type="AlphaFoldDB" id="F8C042"/>
<dbReference type="EMBL" id="CP002826">
    <property type="protein sequence ID" value="AEI07799.1"/>
    <property type="molecule type" value="Genomic_DNA"/>
</dbReference>
<gene>
    <name evidence="1" type="ordered locus">OCA5_c31150</name>
</gene>
<evidence type="ECO:0000313" key="1">
    <source>
        <dbReference type="EMBL" id="AEI07799.1"/>
    </source>
</evidence>